<organism>
    <name type="scientific">Branchiostoma floridae</name>
    <name type="common">Florida lancelet</name>
    <name type="synonym">Amphioxus</name>
    <dbReference type="NCBI Taxonomy" id="7739"/>
    <lineage>
        <taxon>Eukaryota</taxon>
        <taxon>Metazoa</taxon>
        <taxon>Chordata</taxon>
        <taxon>Cephalochordata</taxon>
        <taxon>Leptocardii</taxon>
        <taxon>Amphioxiformes</taxon>
        <taxon>Branchiostomatidae</taxon>
        <taxon>Branchiostoma</taxon>
    </lineage>
</organism>
<evidence type="ECO:0000256" key="1">
    <source>
        <dbReference type="SAM" id="MobiDB-lite"/>
    </source>
</evidence>
<sequence length="231" mass="25686">MVDIYDAIYTCITLGGILPKGVLQPAGTMAGEISKNKVKKRSTSSPPPVLWWTKSSDTTWENKEPLPNSTPEFKRAHGEMRDADVTSADNWTRNVLSVILEVYDPDDIYNCDETGLLYRALPKGTLGSKGEDVAGYFVGDLFGISITAVPLMLRRLECSAGWLAAQKPGGTYNMYFGKTKAVVDQLVIGDQATCKNIRGAKRLWTLFKETMPERLHRFHRLNWAKENPDGA</sequence>
<reference evidence="2" key="1">
    <citation type="journal article" date="2008" name="Nature">
        <title>The amphioxus genome and the evolution of the chordate karyotype.</title>
        <authorList>
            <consortium name="US DOE Joint Genome Institute (JGI-PGF)"/>
            <person name="Putnam N.H."/>
            <person name="Butts T."/>
            <person name="Ferrier D.E.K."/>
            <person name="Furlong R.F."/>
            <person name="Hellsten U."/>
            <person name="Kawashima T."/>
            <person name="Robinson-Rechavi M."/>
            <person name="Shoguchi E."/>
            <person name="Terry A."/>
            <person name="Yu J.-K."/>
            <person name="Benito-Gutierrez E.L."/>
            <person name="Dubchak I."/>
            <person name="Garcia-Fernandez J."/>
            <person name="Gibson-Brown J.J."/>
            <person name="Grigoriev I.V."/>
            <person name="Horton A.C."/>
            <person name="de Jong P.J."/>
            <person name="Jurka J."/>
            <person name="Kapitonov V.V."/>
            <person name="Kohara Y."/>
            <person name="Kuroki Y."/>
            <person name="Lindquist E."/>
            <person name="Lucas S."/>
            <person name="Osoegawa K."/>
            <person name="Pennacchio L.A."/>
            <person name="Salamov A.A."/>
            <person name="Satou Y."/>
            <person name="Sauka-Spengler T."/>
            <person name="Schmutz J."/>
            <person name="Shin-I T."/>
            <person name="Toyoda A."/>
            <person name="Bronner-Fraser M."/>
            <person name="Fujiyama A."/>
            <person name="Holland L.Z."/>
            <person name="Holland P.W.H."/>
            <person name="Satoh N."/>
            <person name="Rokhsar D.S."/>
        </authorList>
    </citation>
    <scope>NUCLEOTIDE SEQUENCE [LARGE SCALE GENOMIC DNA]</scope>
    <source>
        <strain evidence="2">S238N-H82</strain>
        <tissue evidence="2">Testes</tissue>
    </source>
</reference>
<protein>
    <recommendedName>
        <fullName evidence="3">DDE-1 domain-containing protein</fullName>
    </recommendedName>
</protein>
<gene>
    <name evidence="2" type="ORF">BRAFLDRAFT_68551</name>
</gene>
<feature type="region of interest" description="Disordered" evidence="1">
    <location>
        <begin position="59"/>
        <end position="79"/>
    </location>
</feature>
<dbReference type="AlphaFoldDB" id="C3ZAY4"/>
<name>C3ZAY4_BRAFL</name>
<proteinExistence type="predicted"/>
<evidence type="ECO:0008006" key="3">
    <source>
        <dbReference type="Google" id="ProtNLM"/>
    </source>
</evidence>
<evidence type="ECO:0000313" key="2">
    <source>
        <dbReference type="EMBL" id="EEN50021.1"/>
    </source>
</evidence>
<dbReference type="InParanoid" id="C3ZAY4"/>
<dbReference type="EMBL" id="GG666603">
    <property type="protein sequence ID" value="EEN50021.1"/>
    <property type="molecule type" value="Genomic_DNA"/>
</dbReference>
<accession>C3ZAY4</accession>